<reference evidence="1" key="1">
    <citation type="submission" date="2021-08" db="EMBL/GenBank/DDBJ databases">
        <title>Global Aspergillus fumigatus from environmental and clinical sources.</title>
        <authorList>
            <person name="Barber A."/>
            <person name="Sae-Ong T."/>
        </authorList>
    </citation>
    <scope>NUCLEOTIDE SEQUENCE</scope>
    <source>
        <strain evidence="1">NRZ-2016-071</strain>
    </source>
</reference>
<dbReference type="Proteomes" id="UP000813423">
    <property type="component" value="Unassembled WGS sequence"/>
</dbReference>
<sequence length="153" mass="17191">MRGTRSFEIPLCHELGSFIKYADGVQDPDFRRSGIARFRPGFVSEPADYALKDHPTVLSLPPPDINGARESSKAYLQYILCDENIVDVSGRSMKTWKAHLYSRRLVEDSNPSQKDWVWCGVVFHADGENPLSETGGTQDPIPFLSFWNSIALS</sequence>
<gene>
    <name evidence="1" type="ORF">KXV57_007825</name>
</gene>
<organism evidence="1 2">
    <name type="scientific">Aspergillus fumigatus</name>
    <name type="common">Neosartorya fumigata</name>
    <dbReference type="NCBI Taxonomy" id="746128"/>
    <lineage>
        <taxon>Eukaryota</taxon>
        <taxon>Fungi</taxon>
        <taxon>Dikarya</taxon>
        <taxon>Ascomycota</taxon>
        <taxon>Pezizomycotina</taxon>
        <taxon>Eurotiomycetes</taxon>
        <taxon>Eurotiomycetidae</taxon>
        <taxon>Eurotiales</taxon>
        <taxon>Aspergillaceae</taxon>
        <taxon>Aspergillus</taxon>
        <taxon>Aspergillus subgen. Fumigati</taxon>
    </lineage>
</organism>
<evidence type="ECO:0000313" key="1">
    <source>
        <dbReference type="EMBL" id="KAH1901640.1"/>
    </source>
</evidence>
<dbReference type="EMBL" id="JAIBSC010000065">
    <property type="protein sequence ID" value="KAH1901640.1"/>
    <property type="molecule type" value="Genomic_DNA"/>
</dbReference>
<accession>A0A9P8ST88</accession>
<proteinExistence type="predicted"/>
<protein>
    <submittedName>
        <fullName evidence="1">Uncharacterized protein</fullName>
    </submittedName>
</protein>
<comment type="caution">
    <text evidence="1">The sequence shown here is derived from an EMBL/GenBank/DDBJ whole genome shotgun (WGS) entry which is preliminary data.</text>
</comment>
<dbReference type="AlphaFoldDB" id="A0A9P8ST88"/>
<name>A0A9P8ST88_ASPFM</name>
<evidence type="ECO:0000313" key="2">
    <source>
        <dbReference type="Proteomes" id="UP000813423"/>
    </source>
</evidence>